<name>A0A5B9W5C8_9BACT</name>
<evidence type="ECO:0000313" key="3">
    <source>
        <dbReference type="Proteomes" id="UP000324233"/>
    </source>
</evidence>
<dbReference type="AlphaFoldDB" id="A0A5B9W5C8"/>
<feature type="compositionally biased region" description="Low complexity" evidence="1">
    <location>
        <begin position="38"/>
        <end position="85"/>
    </location>
</feature>
<sequence>MARLAVRPQGRQASGRGVPPRPPVRLECKTSCQRPRTSSRPYRAASGGGRAAPAGGPTPSATIPEPSSSTASATPITSRSSIRLGSSRRDTSRWASSSGAPARPGRSKMARSPISLPTAPAAGGLTRPHAQLAEVTDRRRGPLPRPGALVVIITPARKEVRLRLPEVLFIPRQGEPIRLSPSRRGSGRGWIPQAEAVEYTPLYPPFVRGESNPARPSPRGMRASGPAQRDLLPRRGNRHSRHGGDVDPARREGRDFGG</sequence>
<feature type="region of interest" description="Disordered" evidence="1">
    <location>
        <begin position="203"/>
        <end position="258"/>
    </location>
</feature>
<evidence type="ECO:0000313" key="2">
    <source>
        <dbReference type="EMBL" id="QEH35788.1"/>
    </source>
</evidence>
<feature type="region of interest" description="Disordered" evidence="1">
    <location>
        <begin position="1"/>
        <end position="145"/>
    </location>
</feature>
<dbReference type="EMBL" id="CP042997">
    <property type="protein sequence ID" value="QEH35788.1"/>
    <property type="molecule type" value="Genomic_DNA"/>
</dbReference>
<organism evidence="2 3">
    <name type="scientific">Aquisphaera giovannonii</name>
    <dbReference type="NCBI Taxonomy" id="406548"/>
    <lineage>
        <taxon>Bacteria</taxon>
        <taxon>Pseudomonadati</taxon>
        <taxon>Planctomycetota</taxon>
        <taxon>Planctomycetia</taxon>
        <taxon>Isosphaerales</taxon>
        <taxon>Isosphaeraceae</taxon>
        <taxon>Aquisphaera</taxon>
    </lineage>
</organism>
<evidence type="ECO:0000256" key="1">
    <source>
        <dbReference type="SAM" id="MobiDB-lite"/>
    </source>
</evidence>
<keyword evidence="3" id="KW-1185">Reference proteome</keyword>
<dbReference type="KEGG" id="agv:OJF2_43450"/>
<feature type="compositionally biased region" description="Basic and acidic residues" evidence="1">
    <location>
        <begin position="242"/>
        <end position="258"/>
    </location>
</feature>
<accession>A0A5B9W5C8</accession>
<protein>
    <submittedName>
        <fullName evidence="2">Uncharacterized protein</fullName>
    </submittedName>
</protein>
<gene>
    <name evidence="2" type="ORF">OJF2_43450</name>
</gene>
<dbReference type="Proteomes" id="UP000324233">
    <property type="component" value="Chromosome"/>
</dbReference>
<reference evidence="2 3" key="1">
    <citation type="submission" date="2019-08" db="EMBL/GenBank/DDBJ databases">
        <title>Deep-cultivation of Planctomycetes and their phenomic and genomic characterization uncovers novel biology.</title>
        <authorList>
            <person name="Wiegand S."/>
            <person name="Jogler M."/>
            <person name="Boedeker C."/>
            <person name="Pinto D."/>
            <person name="Vollmers J."/>
            <person name="Rivas-Marin E."/>
            <person name="Kohn T."/>
            <person name="Peeters S.H."/>
            <person name="Heuer A."/>
            <person name="Rast P."/>
            <person name="Oberbeckmann S."/>
            <person name="Bunk B."/>
            <person name="Jeske O."/>
            <person name="Meyerdierks A."/>
            <person name="Storesund J.E."/>
            <person name="Kallscheuer N."/>
            <person name="Luecker S."/>
            <person name="Lage O.M."/>
            <person name="Pohl T."/>
            <person name="Merkel B.J."/>
            <person name="Hornburger P."/>
            <person name="Mueller R.-W."/>
            <person name="Bruemmer F."/>
            <person name="Labrenz M."/>
            <person name="Spormann A.M."/>
            <person name="Op den Camp H."/>
            <person name="Overmann J."/>
            <person name="Amann R."/>
            <person name="Jetten M.S.M."/>
            <person name="Mascher T."/>
            <person name="Medema M.H."/>
            <person name="Devos D.P."/>
            <person name="Kaster A.-K."/>
            <person name="Ovreas L."/>
            <person name="Rohde M."/>
            <person name="Galperin M.Y."/>
            <person name="Jogler C."/>
        </authorList>
    </citation>
    <scope>NUCLEOTIDE SEQUENCE [LARGE SCALE GENOMIC DNA]</scope>
    <source>
        <strain evidence="2 3">OJF2</strain>
    </source>
</reference>
<proteinExistence type="predicted"/>